<organism evidence="1 2">
    <name type="scientific">Pontibacillus yanchengensis</name>
    <dbReference type="NCBI Taxonomy" id="462910"/>
    <lineage>
        <taxon>Bacteria</taxon>
        <taxon>Bacillati</taxon>
        <taxon>Bacillota</taxon>
        <taxon>Bacilli</taxon>
        <taxon>Bacillales</taxon>
        <taxon>Bacillaceae</taxon>
        <taxon>Pontibacillus</taxon>
    </lineage>
</organism>
<dbReference type="Pfam" id="PF13730">
    <property type="entry name" value="HTH_36"/>
    <property type="match status" value="1"/>
</dbReference>
<evidence type="ECO:0000313" key="1">
    <source>
        <dbReference type="EMBL" id="MYL33604.1"/>
    </source>
</evidence>
<accession>A0A6I4ZWX7</accession>
<comment type="caution">
    <text evidence="1">The sequence shown here is derived from an EMBL/GenBank/DDBJ whole genome shotgun (WGS) entry which is preliminary data.</text>
</comment>
<dbReference type="RefSeq" id="WP_160909478.1">
    <property type="nucleotide sequence ID" value="NZ_WMEQ01000005.1"/>
</dbReference>
<dbReference type="Gene3D" id="1.10.10.10">
    <property type="entry name" value="Winged helix-like DNA-binding domain superfamily/Winged helix DNA-binding domain"/>
    <property type="match status" value="1"/>
</dbReference>
<evidence type="ECO:0008006" key="3">
    <source>
        <dbReference type="Google" id="ProtNLM"/>
    </source>
</evidence>
<reference evidence="1 2" key="1">
    <citation type="submission" date="2019-11" db="EMBL/GenBank/DDBJ databases">
        <title>Genome sequences of 17 halophilic strains isolated from different environments.</title>
        <authorList>
            <person name="Furrow R.E."/>
        </authorList>
    </citation>
    <scope>NUCLEOTIDE SEQUENCE [LARGE SCALE GENOMIC DNA]</scope>
    <source>
        <strain evidence="1 2">22514_16_FS</strain>
    </source>
</reference>
<proteinExistence type="predicted"/>
<sequence length="266" mass="30911">MNYVSLAIKHQPFETKVEMNKAIKSHVAEHGNQLSDTEIEMIHLLSRYACKYPGVAYLKNDTIASLIGKSRRTVIRVLNKLVDLSIITRLENMRLQRVGNGANLYIINPSVIRNVTHRKEAENAEVSTDSVPKMQDEPLSFKNINKKESKESLQVEGSHLKNSYREFKQLVYCFIPEKEFFYRLYRSYKAQVKSLESLYAEETLHEVGIHSLKAMFSAMKIKEIHNPVGYFCRIVKQKLDDLYRECLWEMEEERDSCGRSSACNTY</sequence>
<dbReference type="Proteomes" id="UP000468638">
    <property type="component" value="Unassembled WGS sequence"/>
</dbReference>
<dbReference type="OrthoDB" id="2697418at2"/>
<evidence type="ECO:0000313" key="2">
    <source>
        <dbReference type="Proteomes" id="UP000468638"/>
    </source>
</evidence>
<protein>
    <recommendedName>
        <fullName evidence="3">Helix-turn-helix domain-containing protein</fullName>
    </recommendedName>
</protein>
<dbReference type="AlphaFoldDB" id="A0A6I4ZWX7"/>
<dbReference type="InterPro" id="IPR036388">
    <property type="entry name" value="WH-like_DNA-bd_sf"/>
</dbReference>
<dbReference type="EMBL" id="WMEQ01000005">
    <property type="protein sequence ID" value="MYL33604.1"/>
    <property type="molecule type" value="Genomic_DNA"/>
</dbReference>
<gene>
    <name evidence="1" type="ORF">GLW05_08340</name>
</gene>
<name>A0A6I4ZWX7_9BACI</name>